<keyword evidence="1" id="KW-0694">RNA-binding</keyword>
<dbReference type="InterPro" id="IPR000504">
    <property type="entry name" value="RRM_dom"/>
</dbReference>
<evidence type="ECO:0000256" key="1">
    <source>
        <dbReference type="PROSITE-ProRule" id="PRU00176"/>
    </source>
</evidence>
<evidence type="ECO:0000259" key="3">
    <source>
        <dbReference type="PROSITE" id="PS50102"/>
    </source>
</evidence>
<comment type="caution">
    <text evidence="4">The sequence shown here is derived from an EMBL/GenBank/DDBJ whole genome shotgun (WGS) entry which is preliminary data.</text>
</comment>
<evidence type="ECO:0000313" key="4">
    <source>
        <dbReference type="EMBL" id="KAG7192179.1"/>
    </source>
</evidence>
<accession>A0A9P8AHI4</accession>
<dbReference type="SUPFAM" id="SSF54928">
    <property type="entry name" value="RNA-binding domain, RBD"/>
    <property type="match status" value="1"/>
</dbReference>
<dbReference type="GO" id="GO:0003723">
    <property type="term" value="F:RNA binding"/>
    <property type="evidence" value="ECO:0007669"/>
    <property type="project" value="UniProtKB-UniRule"/>
</dbReference>
<name>A0A9P8AHI4_9ASCO</name>
<dbReference type="PROSITE" id="PS50102">
    <property type="entry name" value="RRM"/>
    <property type="match status" value="1"/>
</dbReference>
<dbReference type="Pfam" id="PF00076">
    <property type="entry name" value="RRM_1"/>
    <property type="match status" value="1"/>
</dbReference>
<evidence type="ECO:0000313" key="5">
    <source>
        <dbReference type="Proteomes" id="UP000790833"/>
    </source>
</evidence>
<dbReference type="SMART" id="SM00360">
    <property type="entry name" value="RRM"/>
    <property type="match status" value="1"/>
</dbReference>
<dbReference type="EMBL" id="JAHMUF010000019">
    <property type="protein sequence ID" value="KAG7192179.1"/>
    <property type="molecule type" value="Genomic_DNA"/>
</dbReference>
<dbReference type="AlphaFoldDB" id="A0A9P8AHI4"/>
<feature type="region of interest" description="Disordered" evidence="2">
    <location>
        <begin position="1"/>
        <end position="22"/>
    </location>
</feature>
<organism evidence="4 5">
    <name type="scientific">Scheffersomyces spartinae</name>
    <dbReference type="NCBI Taxonomy" id="45513"/>
    <lineage>
        <taxon>Eukaryota</taxon>
        <taxon>Fungi</taxon>
        <taxon>Dikarya</taxon>
        <taxon>Ascomycota</taxon>
        <taxon>Saccharomycotina</taxon>
        <taxon>Pichiomycetes</taxon>
        <taxon>Debaryomycetaceae</taxon>
        <taxon>Scheffersomyces</taxon>
    </lineage>
</organism>
<dbReference type="GeneID" id="66115267"/>
<dbReference type="OrthoDB" id="277802at2759"/>
<gene>
    <name evidence="4" type="primary">MSL1</name>
    <name evidence="4" type="ORF">KQ657_001893</name>
</gene>
<dbReference type="RefSeq" id="XP_043047729.1">
    <property type="nucleotide sequence ID" value="XM_043192674.1"/>
</dbReference>
<dbReference type="Proteomes" id="UP000790833">
    <property type="component" value="Unassembled WGS sequence"/>
</dbReference>
<dbReference type="InterPro" id="IPR012677">
    <property type="entry name" value="Nucleotide-bd_a/b_plait_sf"/>
</dbReference>
<dbReference type="Gene3D" id="3.30.70.330">
    <property type="match status" value="1"/>
</dbReference>
<feature type="domain" description="RRM" evidence="3">
    <location>
        <begin position="35"/>
        <end position="112"/>
    </location>
</feature>
<sequence>MSVSTKRVTVDDPTPTREPLSKKVRLDYDNLKPSQTLYINNLNDQIKISVMKQNLHLLLSTFGDVLEVRVNKKLRGQAHILFASIEEAVAARNTINGMDFFDKPMKVNYSLKQSNLVRIVEDSLR</sequence>
<keyword evidence="5" id="KW-1185">Reference proteome</keyword>
<dbReference type="CDD" id="cd12246">
    <property type="entry name" value="RRM1_U1A_like"/>
    <property type="match status" value="1"/>
</dbReference>
<evidence type="ECO:0000256" key="2">
    <source>
        <dbReference type="SAM" id="MobiDB-lite"/>
    </source>
</evidence>
<dbReference type="InterPro" id="IPR035979">
    <property type="entry name" value="RBD_domain_sf"/>
</dbReference>
<protein>
    <submittedName>
        <fullName evidence="4">U2 snRNP complex subunit msl1</fullName>
    </submittedName>
</protein>
<reference evidence="4" key="1">
    <citation type="submission" date="2021-03" db="EMBL/GenBank/DDBJ databases">
        <authorList>
            <person name="Palmer J.M."/>
        </authorList>
    </citation>
    <scope>NUCLEOTIDE SEQUENCE</scope>
    <source>
        <strain evidence="4">ARV_011</strain>
    </source>
</reference>
<proteinExistence type="predicted"/>